<feature type="domain" description="SRCR" evidence="8">
    <location>
        <begin position="2"/>
        <end position="102"/>
    </location>
</feature>
<dbReference type="PANTHER" id="PTHR48071:SF15">
    <property type="entry name" value="SRCR DOMAIN-CONTAINING PROTEIN"/>
    <property type="match status" value="1"/>
</dbReference>
<evidence type="ECO:0000256" key="4">
    <source>
        <dbReference type="ARBA" id="ARBA00022737"/>
    </source>
</evidence>
<keyword evidence="5 7" id="KW-1015">Disulfide bond</keyword>
<protein>
    <recommendedName>
        <fullName evidence="8">SRCR domain-containing protein</fullName>
    </recommendedName>
</protein>
<evidence type="ECO:0000256" key="1">
    <source>
        <dbReference type="ARBA" id="ARBA00004613"/>
    </source>
</evidence>
<keyword evidence="6" id="KW-0325">Glycoprotein</keyword>
<evidence type="ECO:0000256" key="3">
    <source>
        <dbReference type="ARBA" id="ARBA00022729"/>
    </source>
</evidence>
<dbReference type="Pfam" id="PF00530">
    <property type="entry name" value="SRCR"/>
    <property type="match status" value="1"/>
</dbReference>
<dbReference type="GO" id="GO:0005886">
    <property type="term" value="C:plasma membrane"/>
    <property type="evidence" value="ECO:0007669"/>
    <property type="project" value="TreeGrafter"/>
</dbReference>
<dbReference type="PROSITE" id="PS50287">
    <property type="entry name" value="SRCR_2"/>
    <property type="match status" value="1"/>
</dbReference>
<sequence length="111" mass="11700">PLRLVNSTSRCSGRVEVFYNGLWGTVCDDIWGPNNALVVCRQLGCGEVLGAPNQAHFGHGSGPIWLDEVQCSGNESSITECAHEGFGSHDCYHGEDAGVVCECAHGGLGSH</sequence>
<keyword evidence="4" id="KW-0677">Repeat</keyword>
<organism evidence="9 10">
    <name type="scientific">Acanthochromis polyacanthus</name>
    <name type="common">spiny chromis</name>
    <dbReference type="NCBI Taxonomy" id="80966"/>
    <lineage>
        <taxon>Eukaryota</taxon>
        <taxon>Metazoa</taxon>
        <taxon>Chordata</taxon>
        <taxon>Craniata</taxon>
        <taxon>Vertebrata</taxon>
        <taxon>Euteleostomi</taxon>
        <taxon>Actinopterygii</taxon>
        <taxon>Neopterygii</taxon>
        <taxon>Teleostei</taxon>
        <taxon>Neoteleostei</taxon>
        <taxon>Acanthomorphata</taxon>
        <taxon>Ovalentaria</taxon>
        <taxon>Pomacentridae</taxon>
        <taxon>Acanthochromis</taxon>
    </lineage>
</organism>
<dbReference type="PRINTS" id="PR00258">
    <property type="entry name" value="SPERACTRCPTR"/>
</dbReference>
<dbReference type="GeneTree" id="ENSGT00950000183145"/>
<reference evidence="9" key="1">
    <citation type="submission" date="2025-08" db="UniProtKB">
        <authorList>
            <consortium name="Ensembl"/>
        </authorList>
    </citation>
    <scope>IDENTIFICATION</scope>
</reference>
<evidence type="ECO:0000313" key="9">
    <source>
        <dbReference type="Ensembl" id="ENSAPOP00000019978.1"/>
    </source>
</evidence>
<evidence type="ECO:0000256" key="7">
    <source>
        <dbReference type="PROSITE-ProRule" id="PRU00196"/>
    </source>
</evidence>
<dbReference type="SMART" id="SM00202">
    <property type="entry name" value="SR"/>
    <property type="match status" value="1"/>
</dbReference>
<dbReference type="InterPro" id="IPR036772">
    <property type="entry name" value="SRCR-like_dom_sf"/>
</dbReference>
<comment type="subcellular location">
    <subcellularLocation>
        <location evidence="1">Secreted</location>
    </subcellularLocation>
</comment>
<feature type="disulfide bond" evidence="7">
    <location>
        <begin position="27"/>
        <end position="91"/>
    </location>
</feature>
<evidence type="ECO:0000256" key="5">
    <source>
        <dbReference type="ARBA" id="ARBA00023157"/>
    </source>
</evidence>
<evidence type="ECO:0000259" key="8">
    <source>
        <dbReference type="PROSITE" id="PS50287"/>
    </source>
</evidence>
<dbReference type="Gene3D" id="3.10.250.10">
    <property type="entry name" value="SRCR-like domain"/>
    <property type="match status" value="1"/>
</dbReference>
<name>A0A3Q1FRV5_9TELE</name>
<feature type="disulfide bond" evidence="7">
    <location>
        <begin position="71"/>
        <end position="81"/>
    </location>
</feature>
<keyword evidence="10" id="KW-1185">Reference proteome</keyword>
<dbReference type="Proteomes" id="UP000257200">
    <property type="component" value="Unplaced"/>
</dbReference>
<dbReference type="FunFam" id="3.10.250.10:FF:000006">
    <property type="entry name" value="neurotrypsin isoform X2"/>
    <property type="match status" value="1"/>
</dbReference>
<accession>A0A3Q1FRV5</accession>
<evidence type="ECO:0000256" key="6">
    <source>
        <dbReference type="ARBA" id="ARBA00023180"/>
    </source>
</evidence>
<dbReference type="GO" id="GO:0031638">
    <property type="term" value="P:zymogen activation"/>
    <property type="evidence" value="ECO:0007669"/>
    <property type="project" value="TreeGrafter"/>
</dbReference>
<dbReference type="GO" id="GO:0005615">
    <property type="term" value="C:extracellular space"/>
    <property type="evidence" value="ECO:0007669"/>
    <property type="project" value="TreeGrafter"/>
</dbReference>
<feature type="disulfide bond" evidence="7">
    <location>
        <begin position="40"/>
        <end position="101"/>
    </location>
</feature>
<dbReference type="STRING" id="80966.ENSAPOP00000019978"/>
<dbReference type="SUPFAM" id="SSF56487">
    <property type="entry name" value="SRCR-like"/>
    <property type="match status" value="1"/>
</dbReference>
<evidence type="ECO:0000313" key="10">
    <source>
        <dbReference type="Proteomes" id="UP000257200"/>
    </source>
</evidence>
<dbReference type="AlphaFoldDB" id="A0A3Q1FRV5"/>
<dbReference type="GO" id="GO:0004252">
    <property type="term" value="F:serine-type endopeptidase activity"/>
    <property type="evidence" value="ECO:0007669"/>
    <property type="project" value="TreeGrafter"/>
</dbReference>
<dbReference type="PANTHER" id="PTHR48071">
    <property type="entry name" value="SRCR DOMAIN-CONTAINING PROTEIN"/>
    <property type="match status" value="1"/>
</dbReference>
<dbReference type="Ensembl" id="ENSAPOT00000035054.1">
    <property type="protein sequence ID" value="ENSAPOP00000019978.1"/>
    <property type="gene ID" value="ENSAPOG00000023505.1"/>
</dbReference>
<dbReference type="InParanoid" id="A0A3Q1FRV5"/>
<keyword evidence="3" id="KW-0732">Signal</keyword>
<evidence type="ECO:0000256" key="2">
    <source>
        <dbReference type="ARBA" id="ARBA00022525"/>
    </source>
</evidence>
<dbReference type="InterPro" id="IPR001190">
    <property type="entry name" value="SRCR"/>
</dbReference>
<reference evidence="9" key="2">
    <citation type="submission" date="2025-09" db="UniProtKB">
        <authorList>
            <consortium name="Ensembl"/>
        </authorList>
    </citation>
    <scope>IDENTIFICATION</scope>
</reference>
<proteinExistence type="predicted"/>
<keyword evidence="2" id="KW-0964">Secreted</keyword>